<proteinExistence type="predicted"/>
<reference evidence="2 3" key="1">
    <citation type="submission" date="2024-10" db="EMBL/GenBank/DDBJ databases">
        <title>The Natural Products Discovery Center: Release of the First 8490 Sequenced Strains for Exploring Actinobacteria Biosynthetic Diversity.</title>
        <authorList>
            <person name="Kalkreuter E."/>
            <person name="Kautsar S.A."/>
            <person name="Yang D."/>
            <person name="Bader C.D."/>
            <person name="Teijaro C.N."/>
            <person name="Fluegel L."/>
            <person name="Davis C.M."/>
            <person name="Simpson J.R."/>
            <person name="Lauterbach L."/>
            <person name="Steele A.D."/>
            <person name="Gui C."/>
            <person name="Meng S."/>
            <person name="Li G."/>
            <person name="Viehrig K."/>
            <person name="Ye F."/>
            <person name="Su P."/>
            <person name="Kiefer A.F."/>
            <person name="Nichols A."/>
            <person name="Cepeda A.J."/>
            <person name="Yan W."/>
            <person name="Fan B."/>
            <person name="Jiang Y."/>
            <person name="Adhikari A."/>
            <person name="Zheng C.-J."/>
            <person name="Schuster L."/>
            <person name="Cowan T.M."/>
            <person name="Smanski M.J."/>
            <person name="Chevrette M.G."/>
            <person name="De Carvalho L.P.S."/>
            <person name="Shen B."/>
        </authorList>
    </citation>
    <scope>NUCLEOTIDE SEQUENCE [LARGE SCALE GENOMIC DNA]</scope>
    <source>
        <strain evidence="2 3">NPDC049503</strain>
    </source>
</reference>
<gene>
    <name evidence="2" type="ORF">ACIBP5_33815</name>
</gene>
<comment type="caution">
    <text evidence="2">The sequence shown here is derived from an EMBL/GenBank/DDBJ whole genome shotgun (WGS) entry which is preliminary data.</text>
</comment>
<organism evidence="2 3">
    <name type="scientific">Nonomuraea indica</name>
    <dbReference type="NCBI Taxonomy" id="1581193"/>
    <lineage>
        <taxon>Bacteria</taxon>
        <taxon>Bacillati</taxon>
        <taxon>Actinomycetota</taxon>
        <taxon>Actinomycetes</taxon>
        <taxon>Streptosporangiales</taxon>
        <taxon>Streptosporangiaceae</taxon>
        <taxon>Nonomuraea</taxon>
    </lineage>
</organism>
<dbReference type="RefSeq" id="WP_397025335.1">
    <property type="nucleotide sequence ID" value="NZ_JBITMB010000010.1"/>
</dbReference>
<keyword evidence="3" id="KW-1185">Reference proteome</keyword>
<dbReference type="EMBL" id="JBITMB010000010">
    <property type="protein sequence ID" value="MFI7444975.1"/>
    <property type="molecule type" value="Genomic_DNA"/>
</dbReference>
<evidence type="ECO:0000313" key="3">
    <source>
        <dbReference type="Proteomes" id="UP001612928"/>
    </source>
</evidence>
<accession>A0ABW8AE07</accession>
<keyword evidence="1" id="KW-0732">Signal</keyword>
<name>A0ABW8AE07_9ACTN</name>
<evidence type="ECO:0000256" key="1">
    <source>
        <dbReference type="SAM" id="SignalP"/>
    </source>
</evidence>
<evidence type="ECO:0000313" key="2">
    <source>
        <dbReference type="EMBL" id="MFI7444975.1"/>
    </source>
</evidence>
<feature type="chain" id="PRO_5046283906" evidence="1">
    <location>
        <begin position="32"/>
        <end position="51"/>
    </location>
</feature>
<sequence>MTPAFSRILALLSCGLGVVAAALPGQSIATAGDTGAPLTVVAGIPGNTAWD</sequence>
<dbReference type="Proteomes" id="UP001612928">
    <property type="component" value="Unassembled WGS sequence"/>
</dbReference>
<feature type="signal peptide" evidence="1">
    <location>
        <begin position="1"/>
        <end position="31"/>
    </location>
</feature>
<protein>
    <submittedName>
        <fullName evidence="2">Uncharacterized protein</fullName>
    </submittedName>
</protein>